<organism evidence="1 2">
    <name type="scientific">Acidiferrimicrobium australe</name>
    <dbReference type="NCBI Taxonomy" id="2664430"/>
    <lineage>
        <taxon>Bacteria</taxon>
        <taxon>Bacillati</taxon>
        <taxon>Actinomycetota</taxon>
        <taxon>Acidimicrobiia</taxon>
        <taxon>Acidimicrobiales</taxon>
        <taxon>Acidimicrobiaceae</taxon>
        <taxon>Acidiferrimicrobium</taxon>
    </lineage>
</organism>
<sequence length="101" mass="10699">MSSGSVGYEGREPTTIDYSVDSSNIVDHIHWSSWGPQTAVGHGVWTEESCNPNCATGPVTNVPATITLGGVSAGHFTTMTERAGKLDKAYRYPANWALGAN</sequence>
<accession>A0ABW9QYW7</accession>
<protein>
    <submittedName>
        <fullName evidence="1">Uncharacterized protein</fullName>
    </submittedName>
</protein>
<evidence type="ECO:0000313" key="2">
    <source>
        <dbReference type="Proteomes" id="UP000437736"/>
    </source>
</evidence>
<dbReference type="Proteomes" id="UP000437736">
    <property type="component" value="Unassembled WGS sequence"/>
</dbReference>
<gene>
    <name evidence="1" type="ORF">GHK86_19470</name>
</gene>
<reference evidence="1 2" key="1">
    <citation type="submission" date="2019-11" db="EMBL/GenBank/DDBJ databases">
        <title>Acidiferrimicrobium australis gen. nov., sp. nov., an acidophilic and obligately heterotrophic, member of the Actinobacteria that catalyses dissimilatory oxido- reduction of iron isolated from metal-rich acidic water in Chile.</title>
        <authorList>
            <person name="Gonzalez D."/>
            <person name="Huber K."/>
            <person name="Hedrich S."/>
            <person name="Rojas-Villalobos C."/>
            <person name="Quatrini R."/>
            <person name="Dinamarca M.A."/>
            <person name="Schwarz A."/>
            <person name="Canales C."/>
            <person name="Nancucheo I."/>
        </authorList>
    </citation>
    <scope>NUCLEOTIDE SEQUENCE [LARGE SCALE GENOMIC DNA]</scope>
    <source>
        <strain evidence="1 2">USS-CCA1</strain>
    </source>
</reference>
<comment type="caution">
    <text evidence="1">The sequence shown here is derived from an EMBL/GenBank/DDBJ whole genome shotgun (WGS) entry which is preliminary data.</text>
</comment>
<name>A0ABW9QYW7_9ACTN</name>
<evidence type="ECO:0000313" key="1">
    <source>
        <dbReference type="EMBL" id="MST34893.1"/>
    </source>
</evidence>
<dbReference type="EMBL" id="WJHE01001280">
    <property type="protein sequence ID" value="MST34893.1"/>
    <property type="molecule type" value="Genomic_DNA"/>
</dbReference>
<proteinExistence type="predicted"/>
<keyword evidence="2" id="KW-1185">Reference proteome</keyword>